<accession>A0A0F7L6E3</accession>
<proteinExistence type="predicted"/>
<reference evidence="1" key="1">
    <citation type="journal article" date="2015" name="Front. Microbiol.">
        <title>Combining genomic sequencing methods to explore viral diversity and reveal potential virus-host interactions.</title>
        <authorList>
            <person name="Chow C.E."/>
            <person name="Winget D.M."/>
            <person name="White R.A.III."/>
            <person name="Hallam S.J."/>
            <person name="Suttle C.A."/>
        </authorList>
    </citation>
    <scope>NUCLEOTIDE SEQUENCE</scope>
    <source>
        <strain evidence="1">Anoxic2_5</strain>
    </source>
</reference>
<protein>
    <submittedName>
        <fullName evidence="1">Uncharacterized protein</fullName>
    </submittedName>
</protein>
<dbReference type="EMBL" id="KR029589">
    <property type="protein sequence ID" value="AKH47072.1"/>
    <property type="molecule type" value="Genomic_DNA"/>
</dbReference>
<name>A0A0F7L6E3_9VIRU</name>
<reference evidence="1" key="2">
    <citation type="submission" date="2015-03" db="EMBL/GenBank/DDBJ databases">
        <authorList>
            <person name="Chow C.-E.T."/>
            <person name="Winget D.M."/>
            <person name="White R.A.III."/>
            <person name="Hallam S.J."/>
            <person name="Suttle C.A."/>
        </authorList>
    </citation>
    <scope>NUCLEOTIDE SEQUENCE</scope>
    <source>
        <strain evidence="1">Anoxic2_5</strain>
    </source>
</reference>
<sequence>MRLHVSPLMSRQQMPQKYRKAASSGIFFSAVMSMASTRSSSVNPLRRNRLMLATSWAAVNRLHHSSSAS</sequence>
<organism evidence="1">
    <name type="scientific">uncultured marine virus</name>
    <dbReference type="NCBI Taxonomy" id="186617"/>
    <lineage>
        <taxon>Viruses</taxon>
        <taxon>environmental samples</taxon>
    </lineage>
</organism>
<evidence type="ECO:0000313" key="1">
    <source>
        <dbReference type="EMBL" id="AKH47072.1"/>
    </source>
</evidence>